<feature type="domain" description="CRISPR system ring nuclease SSO1393-like" evidence="1">
    <location>
        <begin position="59"/>
        <end position="187"/>
    </location>
</feature>
<dbReference type="AlphaFoldDB" id="A0A1E5QR90"/>
<proteinExistence type="predicted"/>
<reference evidence="2" key="1">
    <citation type="submission" date="2016-09" db="EMBL/GenBank/DDBJ databases">
        <title>Draft genome of thermotolerant cyanobacterium Desertifilum sp. strain IPPAS B-1220.</title>
        <authorList>
            <person name="Sinetova M.A."/>
            <person name="Bolakhan K."/>
            <person name="Zayadan B.K."/>
            <person name="Mironov K.S."/>
            <person name="Ustinova V."/>
            <person name="Kupriyanova E.V."/>
            <person name="Sidorov R.A."/>
            <person name="Skrypnik A.N."/>
            <person name="Gogoleva N.E."/>
            <person name="Gogolev Y.V."/>
            <person name="Los D.A."/>
        </authorList>
    </citation>
    <scope>NUCLEOTIDE SEQUENCE [LARGE SCALE GENOMIC DNA]</scope>
    <source>
        <strain evidence="2">IPPAS B-1220</strain>
    </source>
</reference>
<evidence type="ECO:0000259" key="1">
    <source>
        <dbReference type="Pfam" id="PF09651"/>
    </source>
</evidence>
<dbReference type="InterPro" id="IPR013442">
    <property type="entry name" value="SSO1393-like"/>
</dbReference>
<gene>
    <name evidence="2" type="ORF">BH720_00380</name>
</gene>
<dbReference type="NCBIfam" id="TIGR02619">
    <property type="entry name" value="putative CRISPR-associated protein, APE2256 family"/>
    <property type="match status" value="1"/>
</dbReference>
<dbReference type="Pfam" id="PF09651">
    <property type="entry name" value="Cas_APE2256"/>
    <property type="match status" value="1"/>
</dbReference>
<sequence>MQTIIMTVGTSLRTNPDRELPNDKKRPWVNNKNKFEDQRIFDDLNEPLAWMQTTELELISAETNTFWRLDPAHEDRVLLLHSATPSGQECAEVLQAYFQNYLGQKYVDIEPIPNINYDLDESGSALEQMAKLLRQRIQQAQNNGLVTLAATGGFKAQTMVMGLVGNALSVPVCYIHEAYKALVYLPYINTSGQPVPVTRPANLPPSGRSRDQVIQVQADKQGHHRPKSWKKVEKILQSLPWVDLVRFDAQAFSAPKNGVKGATRDLDDGRKAIWLHLHESDQKHIAVLIETTGHTPEHLNAAVTELREKLGQIF</sequence>
<dbReference type="RefSeq" id="WP_069965164.1">
    <property type="nucleotide sequence ID" value="NZ_CM124774.1"/>
</dbReference>
<name>A0A1E5QR90_9CYAN</name>
<evidence type="ECO:0000313" key="2">
    <source>
        <dbReference type="EMBL" id="OEJ77168.1"/>
    </source>
</evidence>
<dbReference type="Gene3D" id="3.40.50.10770">
    <property type="entry name" value="Hypothetical protein VC1899 like domain (Restriction endonuclease-like)"/>
    <property type="match status" value="1"/>
</dbReference>
<dbReference type="EMBL" id="MJGC01000010">
    <property type="protein sequence ID" value="OEJ77168.1"/>
    <property type="molecule type" value="Genomic_DNA"/>
</dbReference>
<organism evidence="2">
    <name type="scientific">Desertifilum tharense IPPAS B-1220</name>
    <dbReference type="NCBI Taxonomy" id="1781255"/>
    <lineage>
        <taxon>Bacteria</taxon>
        <taxon>Bacillati</taxon>
        <taxon>Cyanobacteriota</taxon>
        <taxon>Cyanophyceae</taxon>
        <taxon>Desertifilales</taxon>
        <taxon>Desertifilaceae</taxon>
        <taxon>Desertifilum</taxon>
    </lineage>
</organism>
<dbReference type="OrthoDB" id="9772362at2"/>
<protein>
    <submittedName>
        <fullName evidence="2">CRISPR-associated protein</fullName>
    </submittedName>
</protein>
<accession>A0A1E5QR90</accession>
<dbReference type="STRING" id="1781255.BH720_00380"/>
<comment type="caution">
    <text evidence="2">The sequence shown here is derived from an EMBL/GenBank/DDBJ whole genome shotgun (WGS) entry which is preliminary data.</text>
</comment>